<comment type="function">
    <text evidence="9">Required for ciliogenesis and for structural integrity at the ciliary tip.</text>
</comment>
<feature type="compositionally biased region" description="Low complexity" evidence="12">
    <location>
        <begin position="703"/>
        <end position="714"/>
    </location>
</feature>
<dbReference type="InterPro" id="IPR052607">
    <property type="entry name" value="CEP104-like"/>
</dbReference>
<evidence type="ECO:0000256" key="1">
    <source>
        <dbReference type="ARBA" id="ARBA00004114"/>
    </source>
</evidence>
<dbReference type="Pfam" id="PF21040">
    <property type="entry name" value="CEP104-like_TOG"/>
    <property type="match status" value="1"/>
</dbReference>
<keyword evidence="7" id="KW-0206">Cytoskeleton</keyword>
<dbReference type="CTD" id="9731"/>
<evidence type="ECO:0000256" key="4">
    <source>
        <dbReference type="ARBA" id="ARBA00022490"/>
    </source>
</evidence>
<dbReference type="InterPro" id="IPR048739">
    <property type="entry name" value="CEP104_N"/>
</dbReference>
<dbReference type="OrthoDB" id="66599at2759"/>
<dbReference type="GO" id="GO:0005929">
    <property type="term" value="C:cilium"/>
    <property type="evidence" value="ECO:0007669"/>
    <property type="project" value="UniProtKB-SubCell"/>
</dbReference>
<feature type="region of interest" description="Disordered" evidence="12">
    <location>
        <begin position="875"/>
        <end position="942"/>
    </location>
</feature>
<feature type="compositionally biased region" description="Polar residues" evidence="12">
    <location>
        <begin position="344"/>
        <end position="355"/>
    </location>
</feature>
<evidence type="ECO:0000256" key="12">
    <source>
        <dbReference type="SAM" id="MobiDB-lite"/>
    </source>
</evidence>
<dbReference type="GO" id="GO:0000922">
    <property type="term" value="C:spindle pole"/>
    <property type="evidence" value="ECO:0007669"/>
    <property type="project" value="UniProtKB-SubCell"/>
</dbReference>
<dbReference type="RefSeq" id="XP_038061293.1">
    <property type="nucleotide sequence ID" value="XM_038205365.1"/>
</dbReference>
<feature type="region of interest" description="Disordered" evidence="12">
    <location>
        <begin position="672"/>
        <end position="754"/>
    </location>
</feature>
<evidence type="ECO:0000256" key="5">
    <source>
        <dbReference type="ARBA" id="ARBA00022737"/>
    </source>
</evidence>
<dbReference type="InterPro" id="IPR048738">
    <property type="entry name" value="CEP104_Znf"/>
</dbReference>
<feature type="region of interest" description="Disordered" evidence="12">
    <location>
        <begin position="316"/>
        <end position="418"/>
    </location>
</feature>
<dbReference type="InterPro" id="IPR034085">
    <property type="entry name" value="TOG"/>
</dbReference>
<dbReference type="PANTHER" id="PTHR13371:SF0">
    <property type="entry name" value="CENTROSOMAL PROTEIN OF 104 KDA"/>
    <property type="match status" value="1"/>
</dbReference>
<reference evidence="14" key="1">
    <citation type="submission" date="2022-11" db="UniProtKB">
        <authorList>
            <consortium name="EnsemblMetazoa"/>
        </authorList>
    </citation>
    <scope>IDENTIFICATION</scope>
</reference>
<evidence type="ECO:0000256" key="7">
    <source>
        <dbReference type="ARBA" id="ARBA00023212"/>
    </source>
</evidence>
<evidence type="ECO:0000256" key="9">
    <source>
        <dbReference type="ARBA" id="ARBA00059645"/>
    </source>
</evidence>
<evidence type="ECO:0000259" key="13">
    <source>
        <dbReference type="SMART" id="SM01349"/>
    </source>
</evidence>
<dbReference type="SUPFAM" id="SSF49785">
    <property type="entry name" value="Galactose-binding domain-like"/>
    <property type="match status" value="1"/>
</dbReference>
<evidence type="ECO:0000256" key="2">
    <source>
        <dbReference type="ARBA" id="ARBA00004138"/>
    </source>
</evidence>
<dbReference type="PANTHER" id="PTHR13371">
    <property type="entry name" value="GLYCINE-, GLUTAMATE-, THIENYLCYCLOHEXYLPIPERIDINE-BINDING PROTEIN"/>
    <property type="match status" value="1"/>
</dbReference>
<evidence type="ECO:0000256" key="6">
    <source>
        <dbReference type="ARBA" id="ARBA00023054"/>
    </source>
</evidence>
<dbReference type="Gene3D" id="1.25.10.10">
    <property type="entry name" value="Leucine-rich Repeat Variant"/>
    <property type="match status" value="1"/>
</dbReference>
<feature type="compositionally biased region" description="Basic residues" evidence="12">
    <location>
        <begin position="925"/>
        <end position="942"/>
    </location>
</feature>
<evidence type="ECO:0000256" key="11">
    <source>
        <dbReference type="ARBA" id="ARBA00068547"/>
    </source>
</evidence>
<evidence type="ECO:0000313" key="14">
    <source>
        <dbReference type="EnsemblMetazoa" id="XP_038061293.1"/>
    </source>
</evidence>
<keyword evidence="5" id="KW-0677">Repeat</keyword>
<dbReference type="Pfam" id="PF21038">
    <property type="entry name" value="CEP104_N"/>
    <property type="match status" value="1"/>
</dbReference>
<keyword evidence="8" id="KW-0966">Cell projection</keyword>
<name>A0A914AC32_PATMI</name>
<proteinExistence type="predicted"/>
<dbReference type="FunFam" id="1.25.10.10:FF:000200">
    <property type="entry name" value="Centrosomal protein of 104 kDa"/>
    <property type="match status" value="1"/>
</dbReference>
<dbReference type="AlphaFoldDB" id="A0A914AC32"/>
<protein>
    <recommendedName>
        <fullName evidence="11">Centrosomal protein of 104 kDa</fullName>
    </recommendedName>
</protein>
<dbReference type="GeneID" id="119732013"/>
<evidence type="ECO:0000256" key="10">
    <source>
        <dbReference type="ARBA" id="ARBA00065345"/>
    </source>
</evidence>
<dbReference type="EnsemblMetazoa" id="XM_038205365.1">
    <property type="protein sequence ID" value="XP_038061293.1"/>
    <property type="gene ID" value="LOC119732013"/>
</dbReference>
<dbReference type="OMA" id="VQGNDYN"/>
<dbReference type="InterPro" id="IPR016024">
    <property type="entry name" value="ARM-type_fold"/>
</dbReference>
<dbReference type="SUPFAM" id="SSF48371">
    <property type="entry name" value="ARM repeat"/>
    <property type="match status" value="1"/>
</dbReference>
<keyword evidence="6" id="KW-0175">Coiled coil</keyword>
<feature type="compositionally biased region" description="Basic and acidic residues" evidence="12">
    <location>
        <begin position="887"/>
        <end position="914"/>
    </location>
</feature>
<comment type="subcellular location">
    <subcellularLocation>
        <location evidence="2">Cell projection</location>
        <location evidence="2">Cilium</location>
    </subcellularLocation>
    <subcellularLocation>
        <location evidence="1">Cytoplasm</location>
        <location evidence="1">Cytoskeleton</location>
        <location evidence="1">Microtubule organizing center</location>
        <location evidence="1">Centrosome</location>
        <location evidence="1">Centriole</location>
    </subcellularLocation>
    <subcellularLocation>
        <location evidence="3">Cytoplasm</location>
        <location evidence="3">Cytoskeleton</location>
        <location evidence="3">Spindle pole</location>
    </subcellularLocation>
</comment>
<accession>A0A914AC32</accession>
<feature type="domain" description="TOG" evidence="13">
    <location>
        <begin position="418"/>
        <end position="678"/>
    </location>
</feature>
<keyword evidence="4" id="KW-0963">Cytoplasm</keyword>
<evidence type="ECO:0000256" key="8">
    <source>
        <dbReference type="ARBA" id="ARBA00023273"/>
    </source>
</evidence>
<dbReference type="InterPro" id="IPR011989">
    <property type="entry name" value="ARM-like"/>
</dbReference>
<sequence length="942" mass="106194">MPHKISFCVMHASGSDTGVSLHDLEVHSPLARGWQSPRFCLYPQEIVIQLADKTRIRKLQLLAHQYLIPTKIEFYIGSLPPDHVTTLHGTRYKRLGYVGMSDNSKTGYKARELKSVHVDAVGQYLRLVIHKNHVNKYNVYNQVSLIAINVIGDEITSEEDMKLFEEDNNHKVNRVIKEFMPEGYFAEESNHANNETDTAVLGGVNRKEYISPMDDLAFDMYQDPEVAQVIRKLDVRKNEAVLQEQYDLAKKLKQAIADLQKVGEKLGRYEVEKRRAIETEDYDLAKIKKIQMEEYRLQIYQQLELNDLLKLSKNLFWPPKNNGENDASLPPMKDESLRNLPGQVRTNSPSSTGQRASDIPAPATIVDRPLPTLNKHSPSNNIPEPLPSKPDQNDAAGRDEAVSDSMMTGGLPSDHAEPMNENALRQAAAAIDVFGQELVAKLFSKNWTFREEALAEIKQKLENEPETTDKDEVRNVLRASIYLSSKGLKDKVFAVFISALSLVRSLYEDWIPKHKPHKADTSHSLEVVIPDLMARIGDTNARLKAANVDFISELAMYKEVRPLHCVPHHFVTPFKGTTQAKMAVMRVEIVEKLLKELGIEKHSGLSVDNVMAFAKRALEHTAGEVREASVHLIIELYRLKAAAVRSHLPPEDDPKTMKNPLYCKIFDGMDRADGKPTKAERKAKAQSEKASEKRQKQAEIEELQQQLSELRAAAVAQGQNPEDIGGQSGGKLSKTANKDQLPKKMPRAPSIAEQSDFGDDIDKQCIFCGEEDKSFKDEGLDMHYWKYCPVLKRCNSCKQVVEISALNNHLLTECEGRAKHAKCIRCTETHLKNEVERYVKDKICQPPKPGMSKCPLCHVSIAAEDDKDSNWRKHLTGSGKDACSKNPRREPAIKRVRDKTAVRDKSQASSEKNKLTSKAPESTAKRRIATKDKKAKSKIPRP</sequence>
<feature type="compositionally biased region" description="Basic and acidic residues" evidence="12">
    <location>
        <begin position="672"/>
        <end position="699"/>
    </location>
</feature>
<dbReference type="GO" id="GO:0005814">
    <property type="term" value="C:centriole"/>
    <property type="evidence" value="ECO:0007669"/>
    <property type="project" value="UniProtKB-SubCell"/>
</dbReference>
<keyword evidence="15" id="KW-1185">Reference proteome</keyword>
<dbReference type="SMART" id="SM01349">
    <property type="entry name" value="TOG"/>
    <property type="match status" value="1"/>
</dbReference>
<evidence type="ECO:0000313" key="15">
    <source>
        <dbReference type="Proteomes" id="UP000887568"/>
    </source>
</evidence>
<dbReference type="InterPro" id="IPR008979">
    <property type="entry name" value="Galactose-bd-like_sf"/>
</dbReference>
<dbReference type="Proteomes" id="UP000887568">
    <property type="component" value="Unplaced"/>
</dbReference>
<dbReference type="Pfam" id="PF21039">
    <property type="entry name" value="CEP104_ZnF"/>
    <property type="match status" value="1"/>
</dbReference>
<comment type="subunit">
    <text evidence="10">Interacts with CCP110 and CEP97. Interacts with ARMC9, TOGARAM1, CCDC66 and CSPP1.</text>
</comment>
<evidence type="ECO:0000256" key="3">
    <source>
        <dbReference type="ARBA" id="ARBA00004647"/>
    </source>
</evidence>
<organism evidence="14 15">
    <name type="scientific">Patiria miniata</name>
    <name type="common">Bat star</name>
    <name type="synonym">Asterina miniata</name>
    <dbReference type="NCBI Taxonomy" id="46514"/>
    <lineage>
        <taxon>Eukaryota</taxon>
        <taxon>Metazoa</taxon>
        <taxon>Echinodermata</taxon>
        <taxon>Eleutherozoa</taxon>
        <taxon>Asterozoa</taxon>
        <taxon>Asteroidea</taxon>
        <taxon>Valvatacea</taxon>
        <taxon>Valvatida</taxon>
        <taxon>Asterinidae</taxon>
        <taxon>Patiria</taxon>
    </lineage>
</organism>